<name>A0AAV4Y2J8_CAEEX</name>
<dbReference type="Proteomes" id="UP001054945">
    <property type="component" value="Unassembled WGS sequence"/>
</dbReference>
<evidence type="ECO:0000313" key="2">
    <source>
        <dbReference type="Proteomes" id="UP001054945"/>
    </source>
</evidence>
<protein>
    <submittedName>
        <fullName evidence="1">Uncharacterized protein</fullName>
    </submittedName>
</protein>
<evidence type="ECO:0000313" key="1">
    <source>
        <dbReference type="EMBL" id="GIZ01512.1"/>
    </source>
</evidence>
<dbReference type="EMBL" id="BPLR01001313">
    <property type="protein sequence ID" value="GIZ01512.1"/>
    <property type="molecule type" value="Genomic_DNA"/>
</dbReference>
<comment type="caution">
    <text evidence="1">The sequence shown here is derived from an EMBL/GenBank/DDBJ whole genome shotgun (WGS) entry which is preliminary data.</text>
</comment>
<organism evidence="1 2">
    <name type="scientific">Caerostris extrusa</name>
    <name type="common">Bark spider</name>
    <name type="synonym">Caerostris bankana</name>
    <dbReference type="NCBI Taxonomy" id="172846"/>
    <lineage>
        <taxon>Eukaryota</taxon>
        <taxon>Metazoa</taxon>
        <taxon>Ecdysozoa</taxon>
        <taxon>Arthropoda</taxon>
        <taxon>Chelicerata</taxon>
        <taxon>Arachnida</taxon>
        <taxon>Araneae</taxon>
        <taxon>Araneomorphae</taxon>
        <taxon>Entelegynae</taxon>
        <taxon>Araneoidea</taxon>
        <taxon>Araneidae</taxon>
        <taxon>Caerostris</taxon>
    </lineage>
</organism>
<proteinExistence type="predicted"/>
<keyword evidence="2" id="KW-1185">Reference proteome</keyword>
<reference evidence="1 2" key="1">
    <citation type="submission" date="2021-06" db="EMBL/GenBank/DDBJ databases">
        <title>Caerostris extrusa draft genome.</title>
        <authorList>
            <person name="Kono N."/>
            <person name="Arakawa K."/>
        </authorList>
    </citation>
    <scope>NUCLEOTIDE SEQUENCE [LARGE SCALE GENOMIC DNA]</scope>
</reference>
<accession>A0AAV4Y2J8</accession>
<sequence>VLPKCLSIAHFVPREMPEFIALGPGPVIVGSSTPSTEDCSKFNAEDCLDDLQTFMRLTALPFTSDPSELNRLCKRAINGYNCSTHLYRGNCLPPKQNEMLPIFISSAEYMFFMLCGDGSKTPGYLSDGN</sequence>
<dbReference type="AlphaFoldDB" id="A0AAV4Y2J8"/>
<gene>
    <name evidence="1" type="primary">X975_05118</name>
    <name evidence="1" type="ORF">CEXT_442851</name>
</gene>
<feature type="non-terminal residue" evidence="1">
    <location>
        <position position="1"/>
    </location>
</feature>